<dbReference type="PANTHER" id="PTHR36766:SF57">
    <property type="entry name" value="DISEASE RESISTANCE PROTEIN RGA1"/>
    <property type="match status" value="1"/>
</dbReference>
<dbReference type="Gene3D" id="1.20.5.4130">
    <property type="match status" value="1"/>
</dbReference>
<feature type="domain" description="Disease resistance R13L4/SHOC-2-like LRR" evidence="11">
    <location>
        <begin position="563"/>
        <end position="769"/>
    </location>
</feature>
<dbReference type="InterPro" id="IPR036388">
    <property type="entry name" value="WH-like_DNA-bd_sf"/>
</dbReference>
<proteinExistence type="inferred from homology"/>
<keyword evidence="5" id="KW-0611">Plant defense</keyword>
<keyword evidence="7" id="KW-0175">Coiled coil</keyword>
<dbReference type="Gene3D" id="1.10.10.10">
    <property type="entry name" value="Winged helix-like DNA-binding domain superfamily/Winged helix DNA-binding domain"/>
    <property type="match status" value="1"/>
</dbReference>
<dbReference type="GO" id="GO:0005524">
    <property type="term" value="F:ATP binding"/>
    <property type="evidence" value="ECO:0007669"/>
    <property type="project" value="UniProtKB-KW"/>
</dbReference>
<dbReference type="Gene3D" id="3.80.10.10">
    <property type="entry name" value="Ribonuclease Inhibitor"/>
    <property type="match status" value="2"/>
</dbReference>
<keyword evidence="4" id="KW-0547">Nucleotide-binding</keyword>
<feature type="domain" description="Disease resistance protein winged helix" evidence="10">
    <location>
        <begin position="425"/>
        <end position="495"/>
    </location>
</feature>
<dbReference type="InterPro" id="IPR002182">
    <property type="entry name" value="NB-ARC"/>
</dbReference>
<evidence type="ECO:0000259" key="9">
    <source>
        <dbReference type="Pfam" id="PF18052"/>
    </source>
</evidence>
<dbReference type="PANTHER" id="PTHR36766">
    <property type="entry name" value="PLANT BROAD-SPECTRUM MILDEW RESISTANCE PROTEIN RPW8"/>
    <property type="match status" value="1"/>
</dbReference>
<dbReference type="SUPFAM" id="SSF52540">
    <property type="entry name" value="P-loop containing nucleoside triphosphate hydrolases"/>
    <property type="match status" value="1"/>
</dbReference>
<keyword evidence="6" id="KW-0067">ATP-binding</keyword>
<dbReference type="InterPro" id="IPR058922">
    <property type="entry name" value="WHD_DRP"/>
</dbReference>
<dbReference type="EMBL" id="RWGY01000039">
    <property type="protein sequence ID" value="TVU07740.1"/>
    <property type="molecule type" value="Genomic_DNA"/>
</dbReference>
<dbReference type="Pfam" id="PF23598">
    <property type="entry name" value="LRR_14"/>
    <property type="match status" value="1"/>
</dbReference>
<evidence type="ECO:0000259" key="8">
    <source>
        <dbReference type="Pfam" id="PF00931"/>
    </source>
</evidence>
<dbReference type="InterPro" id="IPR032675">
    <property type="entry name" value="LRR_dom_sf"/>
</dbReference>
<protein>
    <submittedName>
        <fullName evidence="12">Uncharacterized protein</fullName>
    </submittedName>
</protein>
<organism evidence="12 13">
    <name type="scientific">Eragrostis curvula</name>
    <name type="common">weeping love grass</name>
    <dbReference type="NCBI Taxonomy" id="38414"/>
    <lineage>
        <taxon>Eukaryota</taxon>
        <taxon>Viridiplantae</taxon>
        <taxon>Streptophyta</taxon>
        <taxon>Embryophyta</taxon>
        <taxon>Tracheophyta</taxon>
        <taxon>Spermatophyta</taxon>
        <taxon>Magnoliopsida</taxon>
        <taxon>Liliopsida</taxon>
        <taxon>Poales</taxon>
        <taxon>Poaceae</taxon>
        <taxon>PACMAD clade</taxon>
        <taxon>Chloridoideae</taxon>
        <taxon>Eragrostideae</taxon>
        <taxon>Eragrostidinae</taxon>
        <taxon>Eragrostis</taxon>
    </lineage>
</organism>
<evidence type="ECO:0000256" key="3">
    <source>
        <dbReference type="ARBA" id="ARBA00022737"/>
    </source>
</evidence>
<keyword evidence="2" id="KW-0433">Leucine-rich repeat</keyword>
<dbReference type="Gene3D" id="3.40.50.300">
    <property type="entry name" value="P-loop containing nucleotide triphosphate hydrolases"/>
    <property type="match status" value="1"/>
</dbReference>
<dbReference type="Proteomes" id="UP000324897">
    <property type="component" value="Chromosome 3"/>
</dbReference>
<dbReference type="Pfam" id="PF00931">
    <property type="entry name" value="NB-ARC"/>
    <property type="match status" value="1"/>
</dbReference>
<evidence type="ECO:0000313" key="13">
    <source>
        <dbReference type="Proteomes" id="UP000324897"/>
    </source>
</evidence>
<keyword evidence="3" id="KW-0677">Repeat</keyword>
<evidence type="ECO:0000256" key="7">
    <source>
        <dbReference type="ARBA" id="ARBA00023054"/>
    </source>
</evidence>
<evidence type="ECO:0000259" key="10">
    <source>
        <dbReference type="Pfam" id="PF23559"/>
    </source>
</evidence>
<dbReference type="InterPro" id="IPR055414">
    <property type="entry name" value="LRR_R13L4/SHOC2-like"/>
</dbReference>
<dbReference type="InterPro" id="IPR027417">
    <property type="entry name" value="P-loop_NTPase"/>
</dbReference>
<evidence type="ECO:0000256" key="5">
    <source>
        <dbReference type="ARBA" id="ARBA00022821"/>
    </source>
</evidence>
<evidence type="ECO:0000256" key="2">
    <source>
        <dbReference type="ARBA" id="ARBA00022614"/>
    </source>
</evidence>
<dbReference type="PRINTS" id="PR00364">
    <property type="entry name" value="DISEASERSIST"/>
</dbReference>
<evidence type="ECO:0000256" key="1">
    <source>
        <dbReference type="ARBA" id="ARBA00008894"/>
    </source>
</evidence>
<dbReference type="Gramene" id="TVU07740">
    <property type="protein sequence ID" value="TVU07740"/>
    <property type="gene ID" value="EJB05_41109"/>
</dbReference>
<evidence type="ECO:0000259" key="11">
    <source>
        <dbReference type="Pfam" id="PF23598"/>
    </source>
</evidence>
<keyword evidence="13" id="KW-1185">Reference proteome</keyword>
<feature type="domain" description="Disease resistance N-terminal" evidence="9">
    <location>
        <begin position="13"/>
        <end position="98"/>
    </location>
</feature>
<dbReference type="Pfam" id="PF18052">
    <property type="entry name" value="Rx_N"/>
    <property type="match status" value="1"/>
</dbReference>
<comment type="similarity">
    <text evidence="1">Belongs to the disease resistance NB-LRR family.</text>
</comment>
<comment type="caution">
    <text evidence="12">The sequence shown here is derived from an EMBL/GenBank/DDBJ whole genome shotgun (WGS) entry which is preliminary data.</text>
</comment>
<accession>A0A5J9T8J4</accession>
<feature type="domain" description="NB-ARC" evidence="8">
    <location>
        <begin position="183"/>
        <end position="339"/>
    </location>
</feature>
<evidence type="ECO:0000313" key="12">
    <source>
        <dbReference type="EMBL" id="TVU07740.1"/>
    </source>
</evidence>
<dbReference type="OrthoDB" id="2018467at2759"/>
<dbReference type="Pfam" id="PF23559">
    <property type="entry name" value="WHD_DRP"/>
    <property type="match status" value="1"/>
</dbReference>
<dbReference type="SUPFAM" id="SSF52058">
    <property type="entry name" value="L domain-like"/>
    <property type="match status" value="1"/>
</dbReference>
<reference evidence="12 13" key="1">
    <citation type="journal article" date="2019" name="Sci. Rep.">
        <title>A high-quality genome of Eragrostis curvula grass provides insights into Poaceae evolution and supports new strategies to enhance forage quality.</title>
        <authorList>
            <person name="Carballo J."/>
            <person name="Santos B.A.C.M."/>
            <person name="Zappacosta D."/>
            <person name="Garbus I."/>
            <person name="Selva J.P."/>
            <person name="Gallo C.A."/>
            <person name="Diaz A."/>
            <person name="Albertini E."/>
            <person name="Caccamo M."/>
            <person name="Echenique V."/>
        </authorList>
    </citation>
    <scope>NUCLEOTIDE SEQUENCE [LARGE SCALE GENOMIC DNA]</scope>
    <source>
        <strain evidence="13">cv. Victoria</strain>
        <tissue evidence="12">Leaf</tissue>
    </source>
</reference>
<gene>
    <name evidence="12" type="ORF">EJB05_41109</name>
</gene>
<feature type="non-terminal residue" evidence="12">
    <location>
        <position position="1"/>
    </location>
</feature>
<evidence type="ECO:0000256" key="4">
    <source>
        <dbReference type="ARBA" id="ARBA00022741"/>
    </source>
</evidence>
<evidence type="ECO:0000256" key="6">
    <source>
        <dbReference type="ARBA" id="ARBA00022840"/>
    </source>
</evidence>
<dbReference type="AlphaFoldDB" id="A0A5J9T8J4"/>
<dbReference type="FunFam" id="3.40.50.300:FF:001091">
    <property type="entry name" value="Probable disease resistance protein At1g61300"/>
    <property type="match status" value="1"/>
</dbReference>
<name>A0A5J9T8J4_9POAL</name>
<dbReference type="GO" id="GO:0051707">
    <property type="term" value="P:response to other organism"/>
    <property type="evidence" value="ECO:0007669"/>
    <property type="project" value="UniProtKB-ARBA"/>
</dbReference>
<dbReference type="GO" id="GO:0043531">
    <property type="term" value="F:ADP binding"/>
    <property type="evidence" value="ECO:0007669"/>
    <property type="project" value="InterPro"/>
</dbReference>
<dbReference type="InterPro" id="IPR041118">
    <property type="entry name" value="Rx_N"/>
</dbReference>
<dbReference type="GO" id="GO:0006952">
    <property type="term" value="P:defense response"/>
    <property type="evidence" value="ECO:0007669"/>
    <property type="project" value="UniProtKB-KW"/>
</dbReference>
<sequence length="832" mass="93890">MAEVLLSSFAISVLEKAASFGADWAVNGIKLAWNAEKEVGKLERSLRSICAVLRDAESKQSTSHALKEWLDNLKDAVYDIDDVLDYVATESLEQEVHKCCFTRARHLLAFPCKLSHKIKEVRERLDEIAANMAQFSLTEQPMDSQQAARTSNRETYSFINDNDIIGRDGAKNEIVARVLTAAESSSSLSVLPIVGLGGIGKTALAKLIYNDARIADKFDIKLWVCVSDVFDLKKILEDIIESGTGESNKNLSLETLQNKLYGLLREKQYFLVLDDMWNENASDWEGLRSLLSRGGNGSVIIVTTRTLKVASLMKTLEHYDIGELPHDECMEVFVRHAFRIDEKRDPELLKIGESIVKKCCGVPLAAKTLGSLLFGSREIAEWKHIDEDKLCNVKQEKDGVMPALKLSYDALPPHLQACLASLSTFPKDYEMFSSGLIMYWIALGLLPTTKESTQAITLGRKYFHEIFERPLFQDQHVLYDKSIDACKLHDLIHDLTILVSKKELATVSCDKVDVTESVRHLVWDRMNFTSTVQFPKLLKRAHKARSFSSIANSGIVSKAFLEDLFSTFKLLRVLVFSITEFEELPSSIGKLKHLRYLELQWNIKLKCLPDSLCKLVNLQTLHLYQCNQLMELPRDVHRLVNLTYLNLTSKQKYLFNHGFHGWSSLAFLQISDCLELISLTEEFGSLTALQELKIFDCPKLASLPSAMTHISTLQILWINNCAELDMMEPGEALSGLRSLYSIYLDGLPKLVSFPESFRSAASSLQYVYIANCTGLEKLPSFFKDFTSLKCIAIYNCPVLCGKCVVGAGEDYDLIRHVPEIWIDDTYLCTRDT</sequence>